<evidence type="ECO:0000313" key="4">
    <source>
        <dbReference type="Proteomes" id="UP000243975"/>
    </source>
</evidence>
<accession>A0A103Y2T5</accession>
<dbReference type="Pfam" id="PF00646">
    <property type="entry name" value="F-box"/>
    <property type="match status" value="1"/>
</dbReference>
<feature type="domain" description="F-box" evidence="2">
    <location>
        <begin position="189"/>
        <end position="235"/>
    </location>
</feature>
<dbReference type="AlphaFoldDB" id="A0A103Y2T5"/>
<dbReference type="InterPro" id="IPR036047">
    <property type="entry name" value="F-box-like_dom_sf"/>
</dbReference>
<name>A0A103Y2T5_CYNCS</name>
<dbReference type="Gene3D" id="3.80.10.10">
    <property type="entry name" value="Ribonuclease Inhibitor"/>
    <property type="match status" value="1"/>
</dbReference>
<dbReference type="SMART" id="SM00256">
    <property type="entry name" value="FBOX"/>
    <property type="match status" value="1"/>
</dbReference>
<dbReference type="EMBL" id="LEKV01003077">
    <property type="protein sequence ID" value="KVI01479.1"/>
    <property type="molecule type" value="Genomic_DNA"/>
</dbReference>
<dbReference type="PROSITE" id="PS50181">
    <property type="entry name" value="FBOX"/>
    <property type="match status" value="1"/>
</dbReference>
<dbReference type="Gramene" id="KVI01479">
    <property type="protein sequence ID" value="KVI01479"/>
    <property type="gene ID" value="Ccrd_020237"/>
</dbReference>
<reference evidence="3 4" key="1">
    <citation type="journal article" date="2016" name="Sci. Rep.">
        <title>The genome sequence of the outbreeding globe artichoke constructed de novo incorporating a phase-aware low-pass sequencing strategy of F1 progeny.</title>
        <authorList>
            <person name="Scaglione D."/>
            <person name="Reyes-Chin-Wo S."/>
            <person name="Acquadro A."/>
            <person name="Froenicke L."/>
            <person name="Portis E."/>
            <person name="Beitel C."/>
            <person name="Tirone M."/>
            <person name="Mauro R."/>
            <person name="Lo Monaco A."/>
            <person name="Mauromicale G."/>
            <person name="Faccioli P."/>
            <person name="Cattivelli L."/>
            <person name="Rieseberg L."/>
            <person name="Michelmore R."/>
            <person name="Lanteri S."/>
        </authorList>
    </citation>
    <scope>NUCLEOTIDE SEQUENCE [LARGE SCALE GENOMIC DNA]</scope>
    <source>
        <strain evidence="3">2C</strain>
    </source>
</reference>
<dbReference type="InterPro" id="IPR001810">
    <property type="entry name" value="F-box_dom"/>
</dbReference>
<dbReference type="STRING" id="59895.A0A103Y2T5"/>
<evidence type="ECO:0000313" key="3">
    <source>
        <dbReference type="EMBL" id="KVI01479.1"/>
    </source>
</evidence>
<organism evidence="3 4">
    <name type="scientific">Cynara cardunculus var. scolymus</name>
    <name type="common">Globe artichoke</name>
    <name type="synonym">Cynara scolymus</name>
    <dbReference type="NCBI Taxonomy" id="59895"/>
    <lineage>
        <taxon>Eukaryota</taxon>
        <taxon>Viridiplantae</taxon>
        <taxon>Streptophyta</taxon>
        <taxon>Embryophyta</taxon>
        <taxon>Tracheophyta</taxon>
        <taxon>Spermatophyta</taxon>
        <taxon>Magnoliopsida</taxon>
        <taxon>eudicotyledons</taxon>
        <taxon>Gunneridae</taxon>
        <taxon>Pentapetalae</taxon>
        <taxon>asterids</taxon>
        <taxon>campanulids</taxon>
        <taxon>Asterales</taxon>
        <taxon>Asteraceae</taxon>
        <taxon>Carduoideae</taxon>
        <taxon>Cardueae</taxon>
        <taxon>Carduinae</taxon>
        <taxon>Cynara</taxon>
    </lineage>
</organism>
<feature type="compositionally biased region" description="Polar residues" evidence="1">
    <location>
        <begin position="70"/>
        <end position="81"/>
    </location>
</feature>
<feature type="region of interest" description="Disordered" evidence="1">
    <location>
        <begin position="45"/>
        <end position="113"/>
    </location>
</feature>
<dbReference type="InterPro" id="IPR032675">
    <property type="entry name" value="LRR_dom_sf"/>
</dbReference>
<proteinExistence type="predicted"/>
<sequence length="312" mass="35633">MKVWCCSCFGEEDEEEYNKKREMMREREDILGKNGMDDVKFEGVKNADLGFQDPEDDGGENIQLRLGSSREGSSTATTLDVNFNLGPGEEPSSSSAVADPKRDGPDSGTQCKRPKVRSFALEWDIPFVSVPAQEGNLFGLIEEEYERMLNSVGHYLPQVFDGEESDHTVDSTSWVANGDDHLSPDMDDLENKMDLTDDLLHMVFSFLDHINLCKAAKVCRQWRTASTHEDFWRFLNFEDRNISPQQCKLCTIMIVAQFERGTVSDYKNKEIKSSVEFDSTERSGGEVAYSKAIIHRKQRRMKMIEKNFFSRI</sequence>
<evidence type="ECO:0000256" key="1">
    <source>
        <dbReference type="SAM" id="MobiDB-lite"/>
    </source>
</evidence>
<dbReference type="SUPFAM" id="SSF81383">
    <property type="entry name" value="F-box domain"/>
    <property type="match status" value="1"/>
</dbReference>
<comment type="caution">
    <text evidence="3">The sequence shown here is derived from an EMBL/GenBank/DDBJ whole genome shotgun (WGS) entry which is preliminary data.</text>
</comment>
<protein>
    <submittedName>
        <fullName evidence="3">F-box domain, cyclin-like protein</fullName>
    </submittedName>
</protein>
<dbReference type="CDD" id="cd22109">
    <property type="entry name" value="F-box_FBXO41"/>
    <property type="match status" value="1"/>
</dbReference>
<gene>
    <name evidence="3" type="ORF">Ccrd_020237</name>
</gene>
<dbReference type="Proteomes" id="UP000243975">
    <property type="component" value="Unassembled WGS sequence"/>
</dbReference>
<evidence type="ECO:0000259" key="2">
    <source>
        <dbReference type="PROSITE" id="PS50181"/>
    </source>
</evidence>
<keyword evidence="4" id="KW-1185">Reference proteome</keyword>